<evidence type="ECO:0000313" key="1">
    <source>
        <dbReference type="EMBL" id="GAH26185.1"/>
    </source>
</evidence>
<dbReference type="InterPro" id="IPR050445">
    <property type="entry name" value="Bact_polysacc_biosynth/exp"/>
</dbReference>
<feature type="non-terminal residue" evidence="1">
    <location>
        <position position="284"/>
    </location>
</feature>
<dbReference type="AlphaFoldDB" id="X1F0S7"/>
<dbReference type="EMBL" id="BARU01003673">
    <property type="protein sequence ID" value="GAH26185.1"/>
    <property type="molecule type" value="Genomic_DNA"/>
</dbReference>
<reference evidence="1" key="1">
    <citation type="journal article" date="2014" name="Front. Microbiol.">
        <title>High frequency of phylogenetically diverse reductive dehalogenase-homologous genes in deep subseafloor sedimentary metagenomes.</title>
        <authorList>
            <person name="Kawai M."/>
            <person name="Futagami T."/>
            <person name="Toyoda A."/>
            <person name="Takaki Y."/>
            <person name="Nishi S."/>
            <person name="Hori S."/>
            <person name="Arai W."/>
            <person name="Tsubouchi T."/>
            <person name="Morono Y."/>
            <person name="Uchiyama I."/>
            <person name="Ito T."/>
            <person name="Fujiyama A."/>
            <person name="Inagaki F."/>
            <person name="Takami H."/>
        </authorList>
    </citation>
    <scope>NUCLEOTIDE SEQUENCE</scope>
    <source>
        <strain evidence="1">Expedition CK06-06</strain>
    </source>
</reference>
<feature type="non-terminal residue" evidence="1">
    <location>
        <position position="1"/>
    </location>
</feature>
<dbReference type="PANTHER" id="PTHR32309:SF31">
    <property type="entry name" value="CAPSULAR EXOPOLYSACCHARIDE FAMILY"/>
    <property type="match status" value="1"/>
</dbReference>
<comment type="caution">
    <text evidence="1">The sequence shown here is derived from an EMBL/GenBank/DDBJ whole genome shotgun (WGS) entry which is preliminary data.</text>
</comment>
<gene>
    <name evidence="1" type="ORF">S03H2_07813</name>
</gene>
<evidence type="ECO:0008006" key="2">
    <source>
        <dbReference type="Google" id="ProtNLM"/>
    </source>
</evidence>
<protein>
    <recommendedName>
        <fullName evidence="2">Tyrosine kinase G-rich domain-containing protein</fullName>
    </recommendedName>
</protein>
<name>X1F0S7_9ZZZZ</name>
<proteinExistence type="predicted"/>
<accession>X1F0S7</accession>
<sequence length="284" mass="32382">IYPKNKMALALRNSISIKVLEADKIDKGVGSSEVPFSGEGASKKLVTANPRVYDTNIGILRISVHWGNPDDALRIAQVLSTQMIEEDKKEKSLQYVQSQTFIDTQLTVYQEKLTKVEEDIRQFKERKKIVDLKASTHALITQISQLESQKSQKQIEQKILKDLDTYLTSEKGSMDQLPNFASAMVSDPVLQNFYSQLLQVEAELKGRLKEYSKGHPKVLEIRAKLAGLKDQMKLEIAKRIPTMRTEIRSIDNQIRMLQAKLETVPEDEIQLARLERDKETAEKL</sequence>
<dbReference type="PANTHER" id="PTHR32309">
    <property type="entry name" value="TYROSINE-PROTEIN KINASE"/>
    <property type="match status" value="1"/>
</dbReference>
<organism evidence="1">
    <name type="scientific">marine sediment metagenome</name>
    <dbReference type="NCBI Taxonomy" id="412755"/>
    <lineage>
        <taxon>unclassified sequences</taxon>
        <taxon>metagenomes</taxon>
        <taxon>ecological metagenomes</taxon>
    </lineage>
</organism>